<dbReference type="NCBIfam" id="TIGR00732">
    <property type="entry name" value="dprA"/>
    <property type="match status" value="1"/>
</dbReference>
<name>A0ABU5MXW8_9BACT</name>
<dbReference type="Proteomes" id="UP001290861">
    <property type="component" value="Unassembled WGS sequence"/>
</dbReference>
<evidence type="ECO:0000313" key="4">
    <source>
        <dbReference type="EMBL" id="MDZ8119052.1"/>
    </source>
</evidence>
<dbReference type="Pfam" id="PF14520">
    <property type="entry name" value="HHH_5"/>
    <property type="match status" value="1"/>
</dbReference>
<evidence type="ECO:0000259" key="3">
    <source>
        <dbReference type="Pfam" id="PF17782"/>
    </source>
</evidence>
<dbReference type="SUPFAM" id="SSF102405">
    <property type="entry name" value="MCP/YpsA-like"/>
    <property type="match status" value="1"/>
</dbReference>
<dbReference type="Gene3D" id="1.10.10.10">
    <property type="entry name" value="Winged helix-like DNA-binding domain superfamily/Winged helix DNA-binding domain"/>
    <property type="match status" value="1"/>
</dbReference>
<dbReference type="PANTHER" id="PTHR43022:SF1">
    <property type="entry name" value="PROTEIN SMF"/>
    <property type="match status" value="1"/>
</dbReference>
<dbReference type="EMBL" id="JARVCO010000010">
    <property type="protein sequence ID" value="MDZ8119052.1"/>
    <property type="molecule type" value="Genomic_DNA"/>
</dbReference>
<keyword evidence="5" id="KW-1185">Reference proteome</keyword>
<evidence type="ECO:0000256" key="1">
    <source>
        <dbReference type="ARBA" id="ARBA00006525"/>
    </source>
</evidence>
<dbReference type="Pfam" id="PF17782">
    <property type="entry name" value="WHD_DprA"/>
    <property type="match status" value="1"/>
</dbReference>
<dbReference type="Gene3D" id="3.40.50.450">
    <property type="match status" value="1"/>
</dbReference>
<evidence type="ECO:0000313" key="5">
    <source>
        <dbReference type="Proteomes" id="UP001290861"/>
    </source>
</evidence>
<dbReference type="SUPFAM" id="SSF47781">
    <property type="entry name" value="RuvA domain 2-like"/>
    <property type="match status" value="1"/>
</dbReference>
<sequence length="375" mass="40321">MQERLAYITLNMIEGLGPVSVRRLIDCLGSPRAILEADREELMKARGVGEKLALKIITQRDSIDAEAEIDRAAALGAQIITPMDKGYPEALKAIHDPPLALYMKGDLVPEDGKALAIVGSRSTSQYGLKAADRFAFQLGQTGFTVVSGLARGTDTAAHRGALKSSGRTVAVLGGAIDRLYPPENAELAEQIAKQGAVISEYPLGRQADRMTFPYRNRIISGLSMGVLLIESDVKGGSMHTADAATEQGRTVFALPGRIDTPGAKGPHLLIKNGAKLVQSLDDILEEYELLLPAEELEMPASATAARPDVPLTEQESKVVEALWQEPLDVDALARRIGMASHELSGLLLGLEMKRVIKTLPGKVVELSDDLRTGFR</sequence>
<dbReference type="InterPro" id="IPR003488">
    <property type="entry name" value="DprA"/>
</dbReference>
<protein>
    <submittedName>
        <fullName evidence="4">DNA-processing protein DprA</fullName>
    </submittedName>
</protein>
<reference evidence="4 5" key="1">
    <citation type="journal article" date="2024" name="Appl. Environ. Microbiol.">
        <title>Pontiella agarivorans sp. nov., a novel marine anaerobic bacterium capable of degrading macroalgal polysaccharides and fixing nitrogen.</title>
        <authorList>
            <person name="Liu N."/>
            <person name="Kivenson V."/>
            <person name="Peng X."/>
            <person name="Cui Z."/>
            <person name="Lankiewicz T.S."/>
            <person name="Gosselin K.M."/>
            <person name="English C.J."/>
            <person name="Blair E.M."/>
            <person name="O'Malley M.A."/>
            <person name="Valentine D.L."/>
        </authorList>
    </citation>
    <scope>NUCLEOTIDE SEQUENCE [LARGE SCALE GENOMIC DNA]</scope>
    <source>
        <strain evidence="4 5">NLcol2</strain>
    </source>
</reference>
<accession>A0ABU5MXW8</accession>
<dbReference type="InterPro" id="IPR057666">
    <property type="entry name" value="DrpA_SLOG"/>
</dbReference>
<dbReference type="InterPro" id="IPR041614">
    <property type="entry name" value="DprA_WH"/>
</dbReference>
<gene>
    <name evidence="4" type="primary">dprA</name>
    <name evidence="4" type="ORF">P9H32_10485</name>
</gene>
<organism evidence="4 5">
    <name type="scientific">Pontiella agarivorans</name>
    <dbReference type="NCBI Taxonomy" id="3038953"/>
    <lineage>
        <taxon>Bacteria</taxon>
        <taxon>Pseudomonadati</taxon>
        <taxon>Kiritimatiellota</taxon>
        <taxon>Kiritimatiellia</taxon>
        <taxon>Kiritimatiellales</taxon>
        <taxon>Pontiellaceae</taxon>
        <taxon>Pontiella</taxon>
    </lineage>
</organism>
<comment type="caution">
    <text evidence="4">The sequence shown here is derived from an EMBL/GenBank/DDBJ whole genome shotgun (WGS) entry which is preliminary data.</text>
</comment>
<dbReference type="RefSeq" id="WP_322608841.1">
    <property type="nucleotide sequence ID" value="NZ_JARVCO010000010.1"/>
</dbReference>
<dbReference type="InterPro" id="IPR036388">
    <property type="entry name" value="WH-like_DNA-bd_sf"/>
</dbReference>
<dbReference type="Pfam" id="PF02481">
    <property type="entry name" value="DNA_processg_A"/>
    <property type="match status" value="1"/>
</dbReference>
<feature type="domain" description="DprA winged helix" evidence="3">
    <location>
        <begin position="303"/>
        <end position="362"/>
    </location>
</feature>
<proteinExistence type="inferred from homology"/>
<feature type="domain" description="Smf/DprA SLOG" evidence="2">
    <location>
        <begin position="78"/>
        <end position="287"/>
    </location>
</feature>
<dbReference type="PANTHER" id="PTHR43022">
    <property type="entry name" value="PROTEIN SMF"/>
    <property type="match status" value="1"/>
</dbReference>
<dbReference type="InterPro" id="IPR010994">
    <property type="entry name" value="RuvA_2-like"/>
</dbReference>
<evidence type="ECO:0000259" key="2">
    <source>
        <dbReference type="Pfam" id="PF02481"/>
    </source>
</evidence>
<comment type="similarity">
    <text evidence="1">Belongs to the DprA/Smf family.</text>
</comment>